<dbReference type="Pfam" id="PF00293">
    <property type="entry name" value="NUDIX"/>
    <property type="match status" value="1"/>
</dbReference>
<dbReference type="Proteomes" id="UP000004959">
    <property type="component" value="Chromosome"/>
</dbReference>
<dbReference type="SUPFAM" id="SSF55811">
    <property type="entry name" value="Nudix"/>
    <property type="match status" value="1"/>
</dbReference>
<evidence type="ECO:0000313" key="4">
    <source>
        <dbReference type="Proteomes" id="UP000004959"/>
    </source>
</evidence>
<dbReference type="Gene3D" id="3.90.79.10">
    <property type="entry name" value="Nucleoside Triphosphate Pyrophosphohydrolase"/>
    <property type="match status" value="1"/>
</dbReference>
<dbReference type="GO" id="GO:0016787">
    <property type="term" value="F:hydrolase activity"/>
    <property type="evidence" value="ECO:0007669"/>
    <property type="project" value="UniProtKB-KW"/>
</dbReference>
<dbReference type="HOGENOM" id="CLU_060552_1_1_9"/>
<dbReference type="PROSITE" id="PS51462">
    <property type="entry name" value="NUDIX"/>
    <property type="match status" value="1"/>
</dbReference>
<dbReference type="STRING" id="336988.NT96_02405"/>
<dbReference type="PANTHER" id="PTHR10885">
    <property type="entry name" value="ISOPENTENYL-DIPHOSPHATE DELTA-ISOMERASE"/>
    <property type="match status" value="1"/>
</dbReference>
<feature type="domain" description="Nudix hydrolase" evidence="2">
    <location>
        <begin position="40"/>
        <end position="168"/>
    </location>
</feature>
<dbReference type="AlphaFoldDB" id="G9WGJ8"/>
<organism evidence="3 4">
    <name type="scientific">Oenococcus kitaharae DSM 17330</name>
    <dbReference type="NCBI Taxonomy" id="1045004"/>
    <lineage>
        <taxon>Bacteria</taxon>
        <taxon>Bacillati</taxon>
        <taxon>Bacillota</taxon>
        <taxon>Bacilli</taxon>
        <taxon>Lactobacillales</taxon>
        <taxon>Lactobacillaceae</taxon>
        <taxon>Oenococcus</taxon>
    </lineage>
</organism>
<dbReference type="OrthoDB" id="9786032at2"/>
<evidence type="ECO:0000256" key="1">
    <source>
        <dbReference type="ARBA" id="ARBA00022801"/>
    </source>
</evidence>
<comment type="caution">
    <text evidence="3">The sequence shown here is derived from an EMBL/GenBank/DDBJ whole genome shotgun (WGS) entry which is preliminary data.</text>
</comment>
<protein>
    <submittedName>
        <fullName evidence="3">Putative Nudix hydrolase</fullName>
    </submittedName>
</protein>
<sequence>MTKNELDQRADKLGEHWDLLNKRREIIGQKRRGQAFSAGEWHLVVNATIFNFEHEVLLQQRSFNKIGRPGEWDLETGGSALAGETSLTAIRREVKEEINLNYAFKTENFVESFRHWPVFDDWYAIKVDLPLSAFQIQKSEIEQIRFVPITELTQFIAADNLPYIKKAESIIFGGNNA</sequence>
<dbReference type="InterPro" id="IPR020084">
    <property type="entry name" value="NUDIX_hydrolase_CS"/>
</dbReference>
<dbReference type="CDD" id="cd04693">
    <property type="entry name" value="NUDIX_Hydrolase"/>
    <property type="match status" value="1"/>
</dbReference>
<keyword evidence="4" id="KW-1185">Reference proteome</keyword>
<evidence type="ECO:0000259" key="2">
    <source>
        <dbReference type="PROSITE" id="PS51462"/>
    </source>
</evidence>
<dbReference type="InterPro" id="IPR000086">
    <property type="entry name" value="NUDIX_hydrolase_dom"/>
</dbReference>
<dbReference type="PATRIC" id="fig|1045004.4.peg.1724"/>
<evidence type="ECO:0000313" key="3">
    <source>
        <dbReference type="EMBL" id="EHN59825.1"/>
    </source>
</evidence>
<gene>
    <name evidence="3" type="ORF">OKIT_1752</name>
</gene>
<dbReference type="PANTHER" id="PTHR10885:SF0">
    <property type="entry name" value="ISOPENTENYL-DIPHOSPHATE DELTA-ISOMERASE"/>
    <property type="match status" value="1"/>
</dbReference>
<reference evidence="3 4" key="1">
    <citation type="journal article" date="2012" name="PLoS ONE">
        <title>Functional divergence in the genus oenococcus as predicted by genome sequencing of the newly-described species, Oenococcus kitaharae.</title>
        <authorList>
            <person name="Borneman A.R."/>
            <person name="McCarthy J.M."/>
            <person name="Chambers P.J."/>
            <person name="Bartowsky E.J."/>
        </authorList>
    </citation>
    <scope>NUCLEOTIDE SEQUENCE [LARGE SCALE GENOMIC DNA]</scope>
    <source>
        <strain evidence="4">DSM17330</strain>
    </source>
</reference>
<dbReference type="RefSeq" id="WP_007747062.1">
    <property type="nucleotide sequence ID" value="NZ_CM001398.1"/>
</dbReference>
<dbReference type="EMBL" id="AFVZ01000001">
    <property type="protein sequence ID" value="EHN59825.1"/>
    <property type="molecule type" value="Genomic_DNA"/>
</dbReference>
<accession>G9WGJ8</accession>
<name>G9WGJ8_9LACO</name>
<proteinExistence type="predicted"/>
<keyword evidence="1 3" id="KW-0378">Hydrolase</keyword>
<dbReference type="eggNOG" id="COG0494">
    <property type="taxonomic scope" value="Bacteria"/>
</dbReference>
<dbReference type="PROSITE" id="PS00893">
    <property type="entry name" value="NUDIX_BOX"/>
    <property type="match status" value="1"/>
</dbReference>
<dbReference type="InterPro" id="IPR015797">
    <property type="entry name" value="NUDIX_hydrolase-like_dom_sf"/>
</dbReference>